<protein>
    <submittedName>
        <fullName evidence="2">C4c08</fullName>
    </submittedName>
</protein>
<feature type="non-terminal residue" evidence="2">
    <location>
        <position position="192"/>
    </location>
</feature>
<dbReference type="AlphaFoldDB" id="A5JUF0"/>
<proteinExistence type="evidence at transcript level"/>
<evidence type="ECO:0000313" key="2">
    <source>
        <dbReference type="EMBL" id="ABQ52467.1"/>
    </source>
</evidence>
<dbReference type="EMBL" id="EF571445">
    <property type="protein sequence ID" value="ABQ52467.1"/>
    <property type="molecule type" value="mRNA"/>
</dbReference>
<feature type="compositionally biased region" description="Basic and acidic residues" evidence="1">
    <location>
        <begin position="79"/>
        <end position="97"/>
    </location>
</feature>
<feature type="non-terminal residue" evidence="2">
    <location>
        <position position="1"/>
    </location>
</feature>
<feature type="compositionally biased region" description="Polar residues" evidence="1">
    <location>
        <begin position="162"/>
        <end position="174"/>
    </location>
</feature>
<reference evidence="2" key="1">
    <citation type="submission" date="2007-04" db="EMBL/GenBank/DDBJ databases">
        <title>Identification of two down-regulated genes in entomopathogenic nematode Heterorhabditis bacteriophora infective juveniles upon contact with insect hemolymph.</title>
        <authorList>
            <person name="Bai X."/>
            <person name="Grewal P.S."/>
        </authorList>
    </citation>
    <scope>NUCLEOTIDE SEQUENCE</scope>
    <source>
        <strain evidence="2">GPS11</strain>
    </source>
</reference>
<feature type="compositionally biased region" description="Low complexity" evidence="1">
    <location>
        <begin position="61"/>
        <end position="75"/>
    </location>
</feature>
<feature type="compositionally biased region" description="Polar residues" evidence="1">
    <location>
        <begin position="183"/>
        <end position="192"/>
    </location>
</feature>
<feature type="compositionally biased region" description="Basic and acidic residues" evidence="1">
    <location>
        <begin position="139"/>
        <end position="148"/>
    </location>
</feature>
<organism evidence="2">
    <name type="scientific">Heterorhabditis bacteriophora</name>
    <name type="common">Entomopathogenic nematode worm</name>
    <dbReference type="NCBI Taxonomy" id="37862"/>
    <lineage>
        <taxon>Eukaryota</taxon>
        <taxon>Metazoa</taxon>
        <taxon>Ecdysozoa</taxon>
        <taxon>Nematoda</taxon>
        <taxon>Chromadorea</taxon>
        <taxon>Rhabditida</taxon>
        <taxon>Rhabditina</taxon>
        <taxon>Rhabditomorpha</taxon>
        <taxon>Strongyloidea</taxon>
        <taxon>Heterorhabditidae</taxon>
        <taxon>Heterorhabditis</taxon>
    </lineage>
</organism>
<accession>A5JUF0</accession>
<evidence type="ECO:0000256" key="1">
    <source>
        <dbReference type="SAM" id="MobiDB-lite"/>
    </source>
</evidence>
<name>A5JUF0_HETBA</name>
<feature type="region of interest" description="Disordered" evidence="1">
    <location>
        <begin position="46"/>
        <end position="192"/>
    </location>
</feature>
<sequence>ARNGGSPLFFVLTKWVVHGMSIRYTKYERVFPAPADDSVEPEFVKQEIAPSEAESTEATQENVAAVESAEPPAEVTLDTDSKPEASPKEVLDEKMSAEETAPTDVPVATEPAENASLQENSADDKPAEAVPEESTPPEKVSEQSDHTEPLSSEPEPIETAHTETASESDVSTIPESGAAVDAVQQSEPAAAS</sequence>